<comment type="caution">
    <text evidence="1">The sequence shown here is derived from an EMBL/GenBank/DDBJ whole genome shotgun (WGS) entry which is preliminary data.</text>
</comment>
<dbReference type="PANTHER" id="PTHR38111">
    <property type="entry name" value="ZN(2)-C6 FUNGAL-TYPE DOMAIN-CONTAINING PROTEIN-RELATED"/>
    <property type="match status" value="1"/>
</dbReference>
<proteinExistence type="predicted"/>
<gene>
    <name evidence="1" type="ORF">HO133_004849</name>
</gene>
<accession>A0A8H6L004</accession>
<reference evidence="1 2" key="1">
    <citation type="journal article" date="2020" name="Genomics">
        <title>Complete, high-quality genomes from long-read metagenomic sequencing of two wolf lichen thalli reveals enigmatic genome architecture.</title>
        <authorList>
            <person name="McKenzie S.K."/>
            <person name="Walston R.F."/>
            <person name="Allen J.L."/>
        </authorList>
    </citation>
    <scope>NUCLEOTIDE SEQUENCE [LARGE SCALE GENOMIC DNA]</scope>
    <source>
        <strain evidence="1">WasteWater1</strain>
    </source>
</reference>
<dbReference type="Proteomes" id="UP000593566">
    <property type="component" value="Unassembled WGS sequence"/>
</dbReference>
<name>A0A8H6L004_9LECA</name>
<protein>
    <submittedName>
        <fullName evidence="1">Uncharacterized protein</fullName>
    </submittedName>
</protein>
<dbReference type="GeneID" id="59333255"/>
<organism evidence="1 2">
    <name type="scientific">Letharia lupina</name>
    <dbReference type="NCBI Taxonomy" id="560253"/>
    <lineage>
        <taxon>Eukaryota</taxon>
        <taxon>Fungi</taxon>
        <taxon>Dikarya</taxon>
        <taxon>Ascomycota</taxon>
        <taxon>Pezizomycotina</taxon>
        <taxon>Lecanoromycetes</taxon>
        <taxon>OSLEUM clade</taxon>
        <taxon>Lecanoromycetidae</taxon>
        <taxon>Lecanorales</taxon>
        <taxon>Lecanorineae</taxon>
        <taxon>Parmeliaceae</taxon>
        <taxon>Letharia</taxon>
    </lineage>
</organism>
<dbReference type="EMBL" id="JACCJB010000002">
    <property type="protein sequence ID" value="KAF6230505.1"/>
    <property type="molecule type" value="Genomic_DNA"/>
</dbReference>
<sequence length="372" mass="41922">MARLGWIHQDNTLVLNGRVLYGQALQEIQKALYDECTMWQDETLATGNILAFYEFLEPTNDSIAGWNSHTNGVTRLMLIRGPDRHRSSFGRALLEGIRLSAMIQALQNRKASPLGQYEWWQYPKRDLTQRLYDHGFALAALFEEIDKANLLGPEVETSLLTKYLRRCSALDATFNLWYHALTRQSSTPLYWLTPPNDGIHPSVASLTNRRPFSFPDLPAAHTVTTFWGCKLALSNTIAIVCASVLSPGRFNRHEDPRSFAALEQTARQLLIQHGDTGRLENATNIIRSMPYCLHDSMGLLGPQKSLFALRAALLSLRRTPGEELDWCLRMYQELAERKGLGYAREVGKVNAKDRVEAGKAMDAIRLAPGHGE</sequence>
<dbReference type="RefSeq" id="XP_037157762.1">
    <property type="nucleotide sequence ID" value="XM_037295761.1"/>
</dbReference>
<dbReference type="AlphaFoldDB" id="A0A8H6L004"/>
<evidence type="ECO:0000313" key="1">
    <source>
        <dbReference type="EMBL" id="KAF6230505.1"/>
    </source>
</evidence>
<evidence type="ECO:0000313" key="2">
    <source>
        <dbReference type="Proteomes" id="UP000593566"/>
    </source>
</evidence>
<dbReference type="InterPro" id="IPR053178">
    <property type="entry name" value="Osmoadaptation_assoc"/>
</dbReference>
<keyword evidence="2" id="KW-1185">Reference proteome</keyword>